<reference evidence="2" key="1">
    <citation type="journal article" date="2011" name="PLoS Biol.">
        <title>Gene gain and loss during evolution of obligate parasitism in the white rust pathogen of Arabidopsis thaliana.</title>
        <authorList>
            <person name="Kemen E."/>
            <person name="Gardiner A."/>
            <person name="Schultz-Larsen T."/>
            <person name="Kemen A.C."/>
            <person name="Balmuth A.L."/>
            <person name="Robert-Seilaniantz A."/>
            <person name="Bailey K."/>
            <person name="Holub E."/>
            <person name="Studholme D.J."/>
            <person name="Maclean D."/>
            <person name="Jones J.D."/>
        </authorList>
    </citation>
    <scope>NUCLEOTIDE SEQUENCE</scope>
</reference>
<keyword evidence="1" id="KW-0472">Membrane</keyword>
<name>F0WIW2_9STRA</name>
<protein>
    <submittedName>
        <fullName evidence="2">Uncharacterized protein AlNc14C115G6499</fullName>
    </submittedName>
</protein>
<reference evidence="2" key="2">
    <citation type="submission" date="2011-02" db="EMBL/GenBank/DDBJ databases">
        <authorList>
            <person name="MacLean D."/>
        </authorList>
    </citation>
    <scope>NUCLEOTIDE SEQUENCE</scope>
</reference>
<proteinExistence type="predicted"/>
<organism evidence="2">
    <name type="scientific">Albugo laibachii Nc14</name>
    <dbReference type="NCBI Taxonomy" id="890382"/>
    <lineage>
        <taxon>Eukaryota</taxon>
        <taxon>Sar</taxon>
        <taxon>Stramenopiles</taxon>
        <taxon>Oomycota</taxon>
        <taxon>Peronosporomycetes</taxon>
        <taxon>Albuginales</taxon>
        <taxon>Albuginaceae</taxon>
        <taxon>Albugo</taxon>
    </lineage>
</organism>
<sequence>MFVMALGLVLQALSVYVCFYQKNKQMDFDEVFVAQDLIELLEVDESYKDALNTLPFYQRIFARTRNFVSRNLSFAKENDYSSKRLMRLVHTRTLRHYFLVKYGLPYSFPFAKYLKKAQEAQINMMLEVKLSTWIVLFLALTLWELIAGLWAEIANKKEAKPIFYTFTIIVWLLLLVQIAVAVFLENAILKIANRSGHTTTIEAIDWLKELAAFEKIHQVSCKHFKTIIRIMLQVQREQERKQHNAESTAPKLPKWCPPCIKNKFEHAAVKKYAHESSLSPSQNNLAESVGTTIELDMSNCPGGVTKGVEFPIKFFNPVVMEGAV</sequence>
<gene>
    <name evidence="2" type="primary">AlNc14C115G6499</name>
    <name evidence="2" type="ORF">ALNC14_073510</name>
</gene>
<dbReference type="HOGENOM" id="CLU_858969_0_0_1"/>
<dbReference type="EMBL" id="FR824160">
    <property type="protein sequence ID" value="CCA21208.1"/>
    <property type="molecule type" value="Genomic_DNA"/>
</dbReference>
<accession>F0WIW2</accession>
<dbReference type="AlphaFoldDB" id="F0WIW2"/>
<evidence type="ECO:0000313" key="2">
    <source>
        <dbReference type="EMBL" id="CCA21208.1"/>
    </source>
</evidence>
<feature type="transmembrane region" description="Helical" evidence="1">
    <location>
        <begin position="130"/>
        <end position="150"/>
    </location>
</feature>
<evidence type="ECO:0000256" key="1">
    <source>
        <dbReference type="SAM" id="Phobius"/>
    </source>
</evidence>
<feature type="transmembrane region" description="Helical" evidence="1">
    <location>
        <begin position="162"/>
        <end position="184"/>
    </location>
</feature>
<keyword evidence="1" id="KW-0812">Transmembrane</keyword>
<keyword evidence="1" id="KW-1133">Transmembrane helix</keyword>